<reference evidence="1 2" key="1">
    <citation type="journal article" date="2018" name="Int. J. Syst. Evol. Microbiol.">
        <title>Glycomyces paridis sp. nov., isolated from the medicinal plant Paris polyphylla.</title>
        <authorList>
            <person name="Fang X.M."/>
            <person name="Bai J.L."/>
            <person name="Su J."/>
            <person name="Zhao L.L."/>
            <person name="Liu H.Y."/>
            <person name="Ma B.P."/>
            <person name="Zhang Y.Q."/>
            <person name="Yu L.Y."/>
        </authorList>
    </citation>
    <scope>NUCLEOTIDE SEQUENCE [LARGE SCALE GENOMIC DNA]</scope>
    <source>
        <strain evidence="1 2">CPCC 204357</strain>
    </source>
</reference>
<sequence length="133" mass="14056">MAGKRTAEQIAGGIARVCEHIGPIRETLERGPDGGPLDLDRLLTALRAGADPAVQLEAVHRALRRAQDAVGVFGHTRDGSMLALAGIADGGGEPVLLCPRDTAPCARFAWPSRDMVQYCHVSGGPLRRTTLLP</sequence>
<proteinExistence type="predicted"/>
<evidence type="ECO:0000313" key="2">
    <source>
        <dbReference type="Proteomes" id="UP000305792"/>
    </source>
</evidence>
<keyword evidence="2" id="KW-1185">Reference proteome</keyword>
<accession>A0A4S8PDV1</accession>
<dbReference type="Proteomes" id="UP000305792">
    <property type="component" value="Unassembled WGS sequence"/>
</dbReference>
<organism evidence="1 2">
    <name type="scientific">Glycomyces paridis</name>
    <dbReference type="NCBI Taxonomy" id="2126555"/>
    <lineage>
        <taxon>Bacteria</taxon>
        <taxon>Bacillati</taxon>
        <taxon>Actinomycetota</taxon>
        <taxon>Actinomycetes</taxon>
        <taxon>Glycomycetales</taxon>
        <taxon>Glycomycetaceae</taxon>
        <taxon>Glycomyces</taxon>
    </lineage>
</organism>
<protein>
    <submittedName>
        <fullName evidence="1">Uncharacterized protein</fullName>
    </submittedName>
</protein>
<dbReference type="AlphaFoldDB" id="A0A4S8PDV1"/>
<dbReference type="EMBL" id="STGX01000014">
    <property type="protein sequence ID" value="THV26459.1"/>
    <property type="molecule type" value="Genomic_DNA"/>
</dbReference>
<dbReference type="OrthoDB" id="5192407at2"/>
<evidence type="ECO:0000313" key="1">
    <source>
        <dbReference type="EMBL" id="THV26459.1"/>
    </source>
</evidence>
<name>A0A4S8PDV1_9ACTN</name>
<dbReference type="RefSeq" id="WP_136531088.1">
    <property type="nucleotide sequence ID" value="NZ_STGX01000014.1"/>
</dbReference>
<comment type="caution">
    <text evidence="1">The sequence shown here is derived from an EMBL/GenBank/DDBJ whole genome shotgun (WGS) entry which is preliminary data.</text>
</comment>
<gene>
    <name evidence="1" type="ORF">E9998_18030</name>
</gene>